<dbReference type="EMBL" id="CP128355">
    <property type="protein sequence ID" value="XAF69628.1"/>
    <property type="molecule type" value="Genomic_DNA"/>
</dbReference>
<dbReference type="Proteomes" id="UP001436297">
    <property type="component" value="Chromosome"/>
</dbReference>
<dbReference type="InterPro" id="IPR056060">
    <property type="entry name" value="Tal_TT1_dom"/>
</dbReference>
<accession>A0ABZ3EB86</accession>
<feature type="domain" description="Tal N-terminal tail tube TT1" evidence="2">
    <location>
        <begin position="1"/>
        <end position="89"/>
    </location>
</feature>
<dbReference type="Gene3D" id="3.55.50.40">
    <property type="match status" value="1"/>
</dbReference>
<name>A0ABZ3EB86_9STAP</name>
<dbReference type="InterPro" id="IPR010572">
    <property type="entry name" value="Tail_dom"/>
</dbReference>
<evidence type="ECO:0000313" key="4">
    <source>
        <dbReference type="Proteomes" id="UP001436297"/>
    </source>
</evidence>
<dbReference type="RefSeq" id="WP_342610262.1">
    <property type="nucleotide sequence ID" value="NZ_CP128355.1"/>
</dbReference>
<dbReference type="Pfam" id="PF24650">
    <property type="entry name" value="TT1_Tal"/>
    <property type="match status" value="1"/>
</dbReference>
<proteinExistence type="predicted"/>
<keyword evidence="4" id="KW-1185">Reference proteome</keyword>
<evidence type="ECO:0000259" key="1">
    <source>
        <dbReference type="Pfam" id="PF06605"/>
    </source>
</evidence>
<dbReference type="Pfam" id="PF06605">
    <property type="entry name" value="Prophage_tail"/>
    <property type="match status" value="1"/>
</dbReference>
<sequence>MPILISPPRGRGIPVYTNTTQTNKLNEDTIVKFEMLEDEYNYDVIRAIGSKWIITNVEGAGDKRPYVVFMVDRESRGKKQFVTIACRDKATDLIKGKRIYDSLSGSFTAENYFKMIFENTGLDFELTHDVSASKFEDAGEGSTVEEMLKKGLDHFGLEYDIEFDNKTEKYKFVLTPQVQKKANYYISDEVNANSVKLEEDTGEYANYVVGYGDYTDEEGYKQAGLIMKYEHPDIEKYGKYEAEPLMNGKITDQDLMKRELQARLLKTTKTSLTLDFIVLREHFKEAIPKVADIVPVKHSIIGINDKVRIVEVETKRDENNRIYKQDVVLGEFSRRDRYMRRVSDAAKVVGGLGGGTSFSSNFKSTKTQVDAIRSSTQNAISSTQALNASGRGLRGVDGDEIVAFEKDGIKISDDGGAHFTTIITGKGLNKSAIPLATDSSSGLMSSTDKKRLATIEQTLEQIQNNL</sequence>
<evidence type="ECO:0000259" key="2">
    <source>
        <dbReference type="Pfam" id="PF24650"/>
    </source>
</evidence>
<protein>
    <submittedName>
        <fullName evidence="3">Phage tail protein</fullName>
    </submittedName>
</protein>
<reference evidence="3 4" key="1">
    <citation type="journal article" date="2024" name="Pathogens">
        <title>Staphylococcus hsinchuensis sp. nov., Isolated from Soymilk.</title>
        <authorList>
            <person name="Wang Y.T."/>
            <person name="Lin Y.C."/>
            <person name="Hsieh Y.H."/>
            <person name="Lin Y.T."/>
            <person name="Hamada M."/>
            <person name="Chen C.C."/>
            <person name="Liou J.S."/>
            <person name="Lee A.Y."/>
            <person name="Zhang W.L."/>
            <person name="Chen Y.T."/>
            <person name="Huang C.H."/>
        </authorList>
    </citation>
    <scope>NUCLEOTIDE SEQUENCE [LARGE SCALE GENOMIC DNA]</scope>
    <source>
        <strain evidence="3 4">H164</strain>
    </source>
</reference>
<organism evidence="3 4">
    <name type="scientific">Staphylococcus hsinchuensis</name>
    <dbReference type="NCBI Taxonomy" id="3051183"/>
    <lineage>
        <taxon>Bacteria</taxon>
        <taxon>Bacillati</taxon>
        <taxon>Bacillota</taxon>
        <taxon>Bacilli</taxon>
        <taxon>Bacillales</taxon>
        <taxon>Staphylococcaceae</taxon>
        <taxon>Staphylococcus</taxon>
    </lineage>
</organism>
<feature type="domain" description="Tail spike" evidence="1">
    <location>
        <begin position="91"/>
        <end position="322"/>
    </location>
</feature>
<gene>
    <name evidence="3" type="ORF">QQM35_06005</name>
</gene>
<evidence type="ECO:0000313" key="3">
    <source>
        <dbReference type="EMBL" id="XAF69628.1"/>
    </source>
</evidence>